<reference evidence="3" key="1">
    <citation type="submission" date="2016-10" db="EMBL/GenBank/DDBJ databases">
        <authorList>
            <person name="Varghese N."/>
            <person name="Submissions S."/>
        </authorList>
    </citation>
    <scope>NUCLEOTIDE SEQUENCE [LARGE SCALE GENOMIC DNA]</scope>
    <source>
        <strain evidence="3">ATCC 25963</strain>
    </source>
</reference>
<accession>A0A1I2CZ43</accession>
<gene>
    <name evidence="2" type="ORF">SAMN02745121_05350</name>
</gene>
<feature type="region of interest" description="Disordered" evidence="1">
    <location>
        <begin position="1"/>
        <end position="25"/>
    </location>
</feature>
<organism evidence="2 3">
    <name type="scientific">Nannocystis exedens</name>
    <dbReference type="NCBI Taxonomy" id="54"/>
    <lineage>
        <taxon>Bacteria</taxon>
        <taxon>Pseudomonadati</taxon>
        <taxon>Myxococcota</taxon>
        <taxon>Polyangia</taxon>
        <taxon>Nannocystales</taxon>
        <taxon>Nannocystaceae</taxon>
        <taxon>Nannocystis</taxon>
    </lineage>
</organism>
<evidence type="ECO:0000313" key="3">
    <source>
        <dbReference type="Proteomes" id="UP000199400"/>
    </source>
</evidence>
<name>A0A1I2CZ43_9BACT</name>
<dbReference type="STRING" id="54.SAMN02745121_05350"/>
<proteinExistence type="predicted"/>
<evidence type="ECO:0000256" key="1">
    <source>
        <dbReference type="SAM" id="MobiDB-lite"/>
    </source>
</evidence>
<keyword evidence="3" id="KW-1185">Reference proteome</keyword>
<evidence type="ECO:0000313" key="2">
    <source>
        <dbReference type="EMBL" id="SFE73548.1"/>
    </source>
</evidence>
<dbReference type="RefSeq" id="WP_170135561.1">
    <property type="nucleotide sequence ID" value="NZ_FOMX01000018.1"/>
</dbReference>
<feature type="compositionally biased region" description="Basic and acidic residues" evidence="1">
    <location>
        <begin position="1"/>
        <end position="13"/>
    </location>
</feature>
<dbReference type="Proteomes" id="UP000199400">
    <property type="component" value="Unassembled WGS sequence"/>
</dbReference>
<sequence length="58" mass="6244">MHEDGTPFRDRGDGPLFDLHAGQPPSGAVLGIHKPDGQLTWVAVNRSRCPPSPTARAR</sequence>
<dbReference type="EMBL" id="FOMX01000018">
    <property type="protein sequence ID" value="SFE73548.1"/>
    <property type="molecule type" value="Genomic_DNA"/>
</dbReference>
<dbReference type="AlphaFoldDB" id="A0A1I2CZ43"/>
<protein>
    <submittedName>
        <fullName evidence="2">Uncharacterized protein</fullName>
    </submittedName>
</protein>